<accession>A0A949NEK3</accession>
<evidence type="ECO:0000313" key="2">
    <source>
        <dbReference type="EMBL" id="MBU9736519.1"/>
    </source>
</evidence>
<name>A0A949NEK3_9FIRM</name>
<sequence length="137" mass="15729">MQKLSEDQKERFYKAGILLILPAGLLGFLFLHHFGGLLADLFPACLFRRLTGFYCPGCGNTRSVLALLHGDILTSLRYNITPVVLGTVLGLLYAEGLTYAFGRYRKILPRDSRFWWVVLSLMFLYFIVRNFFPYLIP</sequence>
<dbReference type="InterPro" id="IPR021215">
    <property type="entry name" value="DUF2752"/>
</dbReference>
<keyword evidence="1" id="KW-0472">Membrane</keyword>
<keyword evidence="1" id="KW-0812">Transmembrane</keyword>
<feature type="transmembrane region" description="Helical" evidence="1">
    <location>
        <begin position="114"/>
        <end position="136"/>
    </location>
</feature>
<reference evidence="2" key="1">
    <citation type="submission" date="2021-06" db="EMBL/GenBank/DDBJ databases">
        <title>Description of novel taxa of the family Lachnospiraceae.</title>
        <authorList>
            <person name="Chaplin A.V."/>
            <person name="Sokolova S.R."/>
            <person name="Pikina A.P."/>
            <person name="Korzhanova M."/>
            <person name="Belova V."/>
            <person name="Korostin D."/>
            <person name="Efimov B.A."/>
        </authorList>
    </citation>
    <scope>NUCLEOTIDE SEQUENCE</scope>
    <source>
        <strain evidence="2">ASD5720</strain>
    </source>
</reference>
<gene>
    <name evidence="2" type="ORF">KTH89_08215</name>
</gene>
<dbReference type="AlphaFoldDB" id="A0A949NEK3"/>
<feature type="transmembrane region" description="Helical" evidence="1">
    <location>
        <begin position="83"/>
        <end position="102"/>
    </location>
</feature>
<evidence type="ECO:0000256" key="1">
    <source>
        <dbReference type="SAM" id="Phobius"/>
    </source>
</evidence>
<keyword evidence="1" id="KW-1133">Transmembrane helix</keyword>
<dbReference type="Proteomes" id="UP000712157">
    <property type="component" value="Unassembled WGS sequence"/>
</dbReference>
<proteinExistence type="predicted"/>
<evidence type="ECO:0000313" key="3">
    <source>
        <dbReference type="Proteomes" id="UP000712157"/>
    </source>
</evidence>
<feature type="transmembrane region" description="Helical" evidence="1">
    <location>
        <begin position="12"/>
        <end position="31"/>
    </location>
</feature>
<protein>
    <submittedName>
        <fullName evidence="2">DUF2752 domain-containing protein</fullName>
    </submittedName>
</protein>
<keyword evidence="3" id="KW-1185">Reference proteome</keyword>
<dbReference type="EMBL" id="JAHQCW010000010">
    <property type="protein sequence ID" value="MBU9736519.1"/>
    <property type="molecule type" value="Genomic_DNA"/>
</dbReference>
<organism evidence="2 3">
    <name type="scientific">Diplocloster agilis</name>
    <dbReference type="NCBI Taxonomy" id="2850323"/>
    <lineage>
        <taxon>Bacteria</taxon>
        <taxon>Bacillati</taxon>
        <taxon>Bacillota</taxon>
        <taxon>Clostridia</taxon>
        <taxon>Lachnospirales</taxon>
        <taxon>Lachnospiraceae</taxon>
        <taxon>Diplocloster</taxon>
    </lineage>
</organism>
<dbReference type="Pfam" id="PF10825">
    <property type="entry name" value="DUF2752"/>
    <property type="match status" value="1"/>
</dbReference>
<comment type="caution">
    <text evidence="2">The sequence shown here is derived from an EMBL/GenBank/DDBJ whole genome shotgun (WGS) entry which is preliminary data.</text>
</comment>